<reference evidence="1" key="2">
    <citation type="submission" date="2021-04" db="EMBL/GenBank/DDBJ databases">
        <authorList>
            <person name="Gilroy R."/>
        </authorList>
    </citation>
    <scope>NUCLEOTIDE SEQUENCE</scope>
    <source>
        <strain evidence="1">378</strain>
    </source>
</reference>
<evidence type="ECO:0000313" key="1">
    <source>
        <dbReference type="EMBL" id="MBU3844413.1"/>
    </source>
</evidence>
<gene>
    <name evidence="1" type="ORF">H9847_06030</name>
</gene>
<protein>
    <submittedName>
        <fullName evidence="1">Uncharacterized protein</fullName>
    </submittedName>
</protein>
<accession>A0A948TGX0</accession>
<dbReference type="AlphaFoldDB" id="A0A948TGX0"/>
<proteinExistence type="predicted"/>
<dbReference type="EMBL" id="JAHLFE010000120">
    <property type="protein sequence ID" value="MBU3844413.1"/>
    <property type="molecule type" value="Genomic_DNA"/>
</dbReference>
<name>A0A948TGX0_9GAMM</name>
<comment type="caution">
    <text evidence="1">The sequence shown here is derived from an EMBL/GenBank/DDBJ whole genome shotgun (WGS) entry which is preliminary data.</text>
</comment>
<sequence length="405" mass="46454">MANTLSAETTAGDPIHAKPACILPHLRQYACLTLGGMSATVAAVLPPVFRDIDMQNLDYHIRNYKLIEKSLQVLFDKIVIDKSNFEQLQVIDVSLIYDIVPTIESLAKELHQELSAQFPDLPAFNNKYEKFDKDALRFLDKAFHLSTKQIKITSKQLLLSEEQRLLTPLQGAHEAKANHPKWSELYQNFKHDQANTQRSNLSTAKDVLEAAGAAFILLVVAQSLPFKEKRFTQCNLTFDSDFFEATYTRPLFTTFNAPLRATDLQLAPNWQQALFVVKDPERYIVHLCNKQQTKNKQFREAIINNKDFLLFLKNLPEERKESPLALILHWYGEETQNAEQKEWTQHVQNLQFSTSIEYFTAWANDGHALLSRANFDPLVAFNNYKDAASLYDFAKLNQDLTKSKP</sequence>
<evidence type="ECO:0000313" key="2">
    <source>
        <dbReference type="Proteomes" id="UP000733611"/>
    </source>
</evidence>
<dbReference type="Proteomes" id="UP000733611">
    <property type="component" value="Unassembled WGS sequence"/>
</dbReference>
<reference evidence="1" key="1">
    <citation type="journal article" date="2021" name="PeerJ">
        <title>Extensive microbial diversity within the chicken gut microbiome revealed by metagenomics and culture.</title>
        <authorList>
            <person name="Gilroy R."/>
            <person name="Ravi A."/>
            <person name="Getino M."/>
            <person name="Pursley I."/>
            <person name="Horton D.L."/>
            <person name="Alikhan N.F."/>
            <person name="Baker D."/>
            <person name="Gharbi K."/>
            <person name="Hall N."/>
            <person name="Watson M."/>
            <person name="Adriaenssens E.M."/>
            <person name="Foster-Nyarko E."/>
            <person name="Jarju S."/>
            <person name="Secka A."/>
            <person name="Antonio M."/>
            <person name="Oren A."/>
            <person name="Chaudhuri R.R."/>
            <person name="La Ragione R."/>
            <person name="Hildebrand F."/>
            <person name="Pallen M.J."/>
        </authorList>
    </citation>
    <scope>NUCLEOTIDE SEQUENCE</scope>
    <source>
        <strain evidence="1">378</strain>
    </source>
</reference>
<organism evidence="1 2">
    <name type="scientific">Candidatus Anaerobiospirillum pullicola</name>
    <dbReference type="NCBI Taxonomy" id="2838451"/>
    <lineage>
        <taxon>Bacteria</taxon>
        <taxon>Pseudomonadati</taxon>
        <taxon>Pseudomonadota</taxon>
        <taxon>Gammaproteobacteria</taxon>
        <taxon>Aeromonadales</taxon>
        <taxon>Succinivibrionaceae</taxon>
        <taxon>Anaerobiospirillum</taxon>
    </lineage>
</organism>